<name>A0A2S9XTE3_9BACT</name>
<dbReference type="SUPFAM" id="SSF52540">
    <property type="entry name" value="P-loop containing nucleoside triphosphate hydrolases"/>
    <property type="match status" value="1"/>
</dbReference>
<accession>A0A2S9XTE3</accession>
<dbReference type="Gene3D" id="3.40.50.300">
    <property type="entry name" value="P-loop containing nucleotide triphosphate hydrolases"/>
    <property type="match status" value="2"/>
</dbReference>
<dbReference type="EMBL" id="PVNL01000135">
    <property type="protein sequence ID" value="PRP96113.1"/>
    <property type="molecule type" value="Genomic_DNA"/>
</dbReference>
<organism evidence="3 4">
    <name type="scientific">Enhygromyxa salina</name>
    <dbReference type="NCBI Taxonomy" id="215803"/>
    <lineage>
        <taxon>Bacteria</taxon>
        <taxon>Pseudomonadati</taxon>
        <taxon>Myxococcota</taxon>
        <taxon>Polyangia</taxon>
        <taxon>Nannocystales</taxon>
        <taxon>Nannocystaceae</taxon>
        <taxon>Enhygromyxa</taxon>
    </lineage>
</organism>
<feature type="domain" description="ATPase AAA-type core" evidence="2">
    <location>
        <begin position="218"/>
        <end position="312"/>
    </location>
</feature>
<evidence type="ECO:0000256" key="1">
    <source>
        <dbReference type="SAM" id="MobiDB-lite"/>
    </source>
</evidence>
<dbReference type="PANTHER" id="PTHR43581">
    <property type="entry name" value="ATP/GTP PHOSPHATASE"/>
    <property type="match status" value="1"/>
</dbReference>
<dbReference type="RefSeq" id="WP_106093731.1">
    <property type="nucleotide sequence ID" value="NZ_PVNL01000135.1"/>
</dbReference>
<dbReference type="GO" id="GO:0016887">
    <property type="term" value="F:ATP hydrolysis activity"/>
    <property type="evidence" value="ECO:0007669"/>
    <property type="project" value="InterPro"/>
</dbReference>
<evidence type="ECO:0000313" key="3">
    <source>
        <dbReference type="EMBL" id="PRP96113.1"/>
    </source>
</evidence>
<dbReference type="AlphaFoldDB" id="A0A2S9XTE3"/>
<proteinExistence type="predicted"/>
<gene>
    <name evidence="3" type="primary">recF_2</name>
    <name evidence="3" type="ORF">ENSA7_69270</name>
</gene>
<reference evidence="3 4" key="1">
    <citation type="submission" date="2018-03" db="EMBL/GenBank/DDBJ databases">
        <title>Draft Genome Sequences of the Obligatory Marine Myxobacteria Enhygromyxa salina SWB007.</title>
        <authorList>
            <person name="Poehlein A."/>
            <person name="Moghaddam J.A."/>
            <person name="Harms H."/>
            <person name="Alanjari M."/>
            <person name="Koenig G.M."/>
            <person name="Daniel R."/>
            <person name="Schaeberle T.F."/>
        </authorList>
    </citation>
    <scope>NUCLEOTIDE SEQUENCE [LARGE SCALE GENOMIC DNA]</scope>
    <source>
        <strain evidence="3 4">SWB007</strain>
    </source>
</reference>
<feature type="compositionally biased region" description="Basic residues" evidence="1">
    <location>
        <begin position="432"/>
        <end position="441"/>
    </location>
</feature>
<dbReference type="Proteomes" id="UP000238823">
    <property type="component" value="Unassembled WGS sequence"/>
</dbReference>
<dbReference type="GO" id="GO:0005524">
    <property type="term" value="F:ATP binding"/>
    <property type="evidence" value="ECO:0007669"/>
    <property type="project" value="InterPro"/>
</dbReference>
<feature type="region of interest" description="Disordered" evidence="1">
    <location>
        <begin position="410"/>
        <end position="451"/>
    </location>
</feature>
<protein>
    <submittedName>
        <fullName evidence="3">DNA replication and repair protein RecF</fullName>
    </submittedName>
</protein>
<comment type="caution">
    <text evidence="3">The sequence shown here is derived from an EMBL/GenBank/DDBJ whole genome shotgun (WGS) entry which is preliminary data.</text>
</comment>
<dbReference type="InterPro" id="IPR051396">
    <property type="entry name" value="Bact_Antivir_Def_Nuclease"/>
</dbReference>
<dbReference type="Pfam" id="PF13304">
    <property type="entry name" value="AAA_21"/>
    <property type="match status" value="1"/>
</dbReference>
<evidence type="ECO:0000259" key="2">
    <source>
        <dbReference type="Pfam" id="PF13304"/>
    </source>
</evidence>
<dbReference type="PANTHER" id="PTHR43581:SF4">
    <property type="entry name" value="ATP_GTP PHOSPHATASE"/>
    <property type="match status" value="1"/>
</dbReference>
<evidence type="ECO:0000313" key="4">
    <source>
        <dbReference type="Proteomes" id="UP000238823"/>
    </source>
</evidence>
<sequence>MLHSIKLIGVGPADSLELDLQPRVNLIVGDNGLGKTFLLDVAWWILGRSWPSSYQALPRRGAREAKIEYVVDIKTAKKKHYSNGFDRPSQQWKRSGGRPPSPGLVLYARADGGFSIWDPARNYWRDSPSLGVSDPTRPDAYHFTQREVWDGLRQGDRVLCNGLIADWVNWQAAQSPAFTQLMASLGVLSEPGETLTAGVPVRISLDDARDIPTLRFRYGDVPIVHASAGVKRIVALAYLLVWAFDEHQKACELLGRTAEQSVIFLIDEIEAHLHPRWQRVVLPALLDVVDKLTPSGANVQILAASHAPLLLASLEPRFDPEQDRIIHFDVKHDKVIIDTSEFAQQGDATNWLVSEFFGLKQARSREAEEAIEAAEAWMRSDRHVLPAHLSTSEQIDAELRRTVPGHDPFWPRWILTRGAEPKRPARKGSSSAKKKGTKQSKKPGGARGRSR</sequence>
<dbReference type="InterPro" id="IPR003959">
    <property type="entry name" value="ATPase_AAA_core"/>
</dbReference>
<dbReference type="InterPro" id="IPR027417">
    <property type="entry name" value="P-loop_NTPase"/>
</dbReference>
<dbReference type="OrthoDB" id="9784297at2"/>